<dbReference type="AlphaFoldDB" id="A0A956NBN4"/>
<dbReference type="EMBL" id="JAGQHS010000033">
    <property type="protein sequence ID" value="MCA9755832.1"/>
    <property type="molecule type" value="Genomic_DNA"/>
</dbReference>
<feature type="signal peptide" evidence="1">
    <location>
        <begin position="1"/>
        <end position="24"/>
    </location>
</feature>
<evidence type="ECO:0000256" key="1">
    <source>
        <dbReference type="SAM" id="SignalP"/>
    </source>
</evidence>
<evidence type="ECO:0000313" key="2">
    <source>
        <dbReference type="EMBL" id="MCA9755832.1"/>
    </source>
</evidence>
<accession>A0A956NBN4</accession>
<keyword evidence="1" id="KW-0732">Signal</keyword>
<dbReference type="Proteomes" id="UP000739538">
    <property type="component" value="Unassembled WGS sequence"/>
</dbReference>
<reference evidence="2" key="1">
    <citation type="submission" date="2020-04" db="EMBL/GenBank/DDBJ databases">
        <authorList>
            <person name="Zhang T."/>
        </authorList>
    </citation>
    <scope>NUCLEOTIDE SEQUENCE</scope>
    <source>
        <strain evidence="2">HKST-UBA02</strain>
    </source>
</reference>
<evidence type="ECO:0000313" key="3">
    <source>
        <dbReference type="Proteomes" id="UP000739538"/>
    </source>
</evidence>
<comment type="caution">
    <text evidence="2">The sequence shown here is derived from an EMBL/GenBank/DDBJ whole genome shotgun (WGS) entry which is preliminary data.</text>
</comment>
<gene>
    <name evidence="2" type="ORF">KDA27_08535</name>
</gene>
<organism evidence="2 3">
    <name type="scientific">Eiseniibacteriota bacterium</name>
    <dbReference type="NCBI Taxonomy" id="2212470"/>
    <lineage>
        <taxon>Bacteria</taxon>
        <taxon>Candidatus Eiseniibacteriota</taxon>
    </lineage>
</organism>
<proteinExistence type="predicted"/>
<feature type="chain" id="PRO_5037581155" evidence="1">
    <location>
        <begin position="25"/>
        <end position="1103"/>
    </location>
</feature>
<protein>
    <submittedName>
        <fullName evidence="2">Uncharacterized protein</fullName>
    </submittedName>
</protein>
<reference evidence="2" key="2">
    <citation type="journal article" date="2021" name="Microbiome">
        <title>Successional dynamics and alternative stable states in a saline activated sludge microbial community over 9 years.</title>
        <authorList>
            <person name="Wang Y."/>
            <person name="Ye J."/>
            <person name="Ju F."/>
            <person name="Liu L."/>
            <person name="Boyd J.A."/>
            <person name="Deng Y."/>
            <person name="Parks D.H."/>
            <person name="Jiang X."/>
            <person name="Yin X."/>
            <person name="Woodcroft B.J."/>
            <person name="Tyson G.W."/>
            <person name="Hugenholtz P."/>
            <person name="Polz M.F."/>
            <person name="Zhang T."/>
        </authorList>
    </citation>
    <scope>NUCLEOTIDE SEQUENCE</scope>
    <source>
        <strain evidence="2">HKST-UBA02</strain>
    </source>
</reference>
<sequence length="1103" mass="113444">MRRLAPAFASAFASASGSESFASASGSASFASVFAASTSAVTAALAFVAVLSMGFAPSAEAAFGSGGANEGGTLILHAATGTVYTVDGVYCGLSGLADCADAEVRVDQAEPVVAHVLASFFPGTEPRMAGVVFGIDYDPNIVVLTFGACGEFELAQNDWPAAGSGTAVTWAETQTDDLVEVYWLAAYTEDGQSGRLELGAHPTQGAFFADDSVPGILDPIAGFGALGFYTNGTVACPASPGACCFEDGSCELLPQGPCETQNGTWLPDVTCDPNPCPQPPYGACCFESGTCQFTLEGTCDSAGGTWLSDTSCDPNPCPQPPIGACCWDDGACVPMTSGGCDQVGGTYQGDGTSCDPNPCPQPLGACCFPSGECQFLTASDCGGAGGHYQGMDTLCDPNPCVATTEGACCLTLGTCELLLEAVCDTQGGTFQGVGALCVPNPCPQPCEPFDRSGRPNTKLPAPSVDPFRTGNRDGQIGPNAGGTLVLHLGPALAYSEGGAGADCDLGAGIDGCEDIVARVDEEIPVLLYAAALFPSTSAPRLLGLTFGIDFPDCVQLLEWEPCGDFEIANDDWPAPGSGTAMTWAAPQTEFAVPVYKFIASGLAAEPGEFALVANPTQGALFADDSVPSFLDPIAGLGSFGFFRDGVVPCPQPQEAIGACCFEDGSCLVRTIPACDAEGGEFFGVNIYCNPNPCPQPMFGACCYENGTCAPLSPEDCTASGGEFQGDETRCYPNPCPQPPTGACCFANGNCSVLTEPVCTQNNGNYQGDDTTCSPNPCPQPTGACCIGETCEILTQAECQSAGGTWLGFNRPCDPNPCLPSVGACCFPGGSCEQLTETECTEQGGFYLDDDRPCDPNPCPTGGEGCGAGFSFEETIALRRQAIEARENSEVPHAAETGPGSGTTTGLGTAGSCGNLFFNADGTYENGYTWQYGGVQAPTYGAFAELYDSVSLRPCSVVLDLTAVGNQIEQTMDLYTWERSFGLPGAILGARIGVTPGAIAFWPSVSRHVFDIESDCSGSGGTFAGYWGNWPNATAGWYVGADLDGFGGCPLTQIAPGLGYPTGWQNVSLVWGPTQAIGIGAEFVDCGGTPVRESSWGKVKALFR</sequence>
<name>A0A956NBN4_UNCEI</name>